<gene>
    <name evidence="2" type="ORF">Ga0061061_11623</name>
</gene>
<evidence type="ECO:0000313" key="3">
    <source>
        <dbReference type="Proteomes" id="UP000182178"/>
    </source>
</evidence>
<dbReference type="Pfam" id="PF13481">
    <property type="entry name" value="AAA_25"/>
    <property type="match status" value="1"/>
</dbReference>
<dbReference type="RefSeq" id="WP_157672358.1">
    <property type="nucleotide sequence ID" value="NZ_CYHC01000016.1"/>
</dbReference>
<accession>A0ABM9U9L9</accession>
<name>A0ABM9U9L9_9HYPH</name>
<comment type="caution">
    <text evidence="2">The sequence shown here is derived from an EMBL/GenBank/DDBJ whole genome shotgun (WGS) entry which is preliminary data.</text>
</comment>
<dbReference type="Gene3D" id="3.40.50.300">
    <property type="entry name" value="P-loop containing nucleotide triphosphate hydrolases"/>
    <property type="match status" value="1"/>
</dbReference>
<organism evidence="2 3">
    <name type="scientific">Chelatococcus sambhunathii</name>
    <dbReference type="NCBI Taxonomy" id="363953"/>
    <lineage>
        <taxon>Bacteria</taxon>
        <taxon>Pseudomonadati</taxon>
        <taxon>Pseudomonadota</taxon>
        <taxon>Alphaproteobacteria</taxon>
        <taxon>Hyphomicrobiales</taxon>
        <taxon>Chelatococcaceae</taxon>
        <taxon>Chelatococcus</taxon>
    </lineage>
</organism>
<dbReference type="InterPro" id="IPR027417">
    <property type="entry name" value="P-loop_NTPase"/>
</dbReference>
<sequence>MMDLPPLVAFADWEPEAARFLTPEFRSRFGAVFWGDLDKTGDEYEMLVDGMVTKGERSLIVGASQTGKSFWAITLGMAVARGVPFFGRRVERGLVIYIAAESARGVRKRLKAYRQYHGIPADEAIPFVVLTKPVDLFRNDDDMVALIDEVRAIAAMFDLPLALIVIDTLSAVAPGWNENTSEDVSRLLRRAQQMVLSTGGAVTIVHHKNSVGNKPRGHTSIFADVENVIDIDHVTTEGHKGQPGQIVKDAQGRKIKRALVTKQKDGEDGLEWRFVLRQVEIGRNKYDEPITSCVVEAPDMGALEGVDARSPDRGPRLSDQAEMFRRAIEDALDSHGIMPPAGVPLPNSIRVVEYKHVRDRFAATWFGDEGDEEKRAAAVRQALKRHGEALMRRGIIGKAGNYVWLTGKRLAGEPAPEPMASAPAVPTAYDDDLPFV</sequence>
<feature type="region of interest" description="Disordered" evidence="1">
    <location>
        <begin position="413"/>
        <end position="436"/>
    </location>
</feature>
<evidence type="ECO:0000256" key="1">
    <source>
        <dbReference type="SAM" id="MobiDB-lite"/>
    </source>
</evidence>
<feature type="compositionally biased region" description="Low complexity" evidence="1">
    <location>
        <begin position="413"/>
        <end position="426"/>
    </location>
</feature>
<proteinExistence type="predicted"/>
<dbReference type="SUPFAM" id="SSF52540">
    <property type="entry name" value="P-loop containing nucleoside triphosphate hydrolases"/>
    <property type="match status" value="1"/>
</dbReference>
<dbReference type="EMBL" id="CYHC01000016">
    <property type="protein sequence ID" value="CUA90868.1"/>
    <property type="molecule type" value="Genomic_DNA"/>
</dbReference>
<reference evidence="2 3" key="1">
    <citation type="submission" date="2015-08" db="EMBL/GenBank/DDBJ databases">
        <authorList>
            <person name="Varghese N."/>
        </authorList>
    </citation>
    <scope>NUCLEOTIDE SEQUENCE [LARGE SCALE GENOMIC DNA]</scope>
    <source>
        <strain evidence="2 3">DSM 18167</strain>
    </source>
</reference>
<protein>
    <submittedName>
        <fullName evidence="2">AAA domain</fullName>
    </submittedName>
</protein>
<dbReference type="Proteomes" id="UP000182178">
    <property type="component" value="Unassembled WGS sequence"/>
</dbReference>
<keyword evidence="3" id="KW-1185">Reference proteome</keyword>
<evidence type="ECO:0000313" key="2">
    <source>
        <dbReference type="EMBL" id="CUA90868.1"/>
    </source>
</evidence>